<dbReference type="PROSITE" id="PS50103">
    <property type="entry name" value="ZF_C3H1"/>
    <property type="match status" value="2"/>
</dbReference>
<dbReference type="GO" id="GO:0008270">
    <property type="term" value="F:zinc ion binding"/>
    <property type="evidence" value="ECO:0007669"/>
    <property type="project" value="UniProtKB-KW"/>
</dbReference>
<dbReference type="InterPro" id="IPR003307">
    <property type="entry name" value="W2_domain"/>
</dbReference>
<dbReference type="Proteomes" id="UP001212841">
    <property type="component" value="Unassembled WGS sequence"/>
</dbReference>
<evidence type="ECO:0000256" key="3">
    <source>
        <dbReference type="ARBA" id="ARBA00022771"/>
    </source>
</evidence>
<dbReference type="SUPFAM" id="SSF48371">
    <property type="entry name" value="ARM repeat"/>
    <property type="match status" value="1"/>
</dbReference>
<dbReference type="Pfam" id="PF02020">
    <property type="entry name" value="W2"/>
    <property type="match status" value="1"/>
</dbReference>
<evidence type="ECO:0000256" key="2">
    <source>
        <dbReference type="ARBA" id="ARBA00022737"/>
    </source>
</evidence>
<dbReference type="Pfam" id="PF00642">
    <property type="entry name" value="zf-CCCH"/>
    <property type="match status" value="2"/>
</dbReference>
<feature type="region of interest" description="Disordered" evidence="6">
    <location>
        <begin position="36"/>
        <end position="111"/>
    </location>
</feature>
<protein>
    <submittedName>
        <fullName evidence="9">Uncharacterized protein</fullName>
    </submittedName>
</protein>
<dbReference type="SUPFAM" id="SSF90229">
    <property type="entry name" value="CCCH zinc finger"/>
    <property type="match status" value="2"/>
</dbReference>
<feature type="compositionally biased region" description="Basic and acidic residues" evidence="6">
    <location>
        <begin position="221"/>
        <end position="259"/>
    </location>
</feature>
<dbReference type="PANTHER" id="PTHR12547">
    <property type="entry name" value="CCCH ZINC FINGER/TIS11-RELATED"/>
    <property type="match status" value="1"/>
</dbReference>
<dbReference type="InterPro" id="IPR016024">
    <property type="entry name" value="ARM-type_fold"/>
</dbReference>
<dbReference type="GO" id="GO:0010468">
    <property type="term" value="P:regulation of gene expression"/>
    <property type="evidence" value="ECO:0007669"/>
    <property type="project" value="UniProtKB-ARBA"/>
</dbReference>
<evidence type="ECO:0000313" key="10">
    <source>
        <dbReference type="Proteomes" id="UP001212841"/>
    </source>
</evidence>
<evidence type="ECO:0000256" key="4">
    <source>
        <dbReference type="ARBA" id="ARBA00022833"/>
    </source>
</evidence>
<dbReference type="SMART" id="SM00356">
    <property type="entry name" value="ZnF_C3H1"/>
    <property type="match status" value="2"/>
</dbReference>
<dbReference type="InterPro" id="IPR036855">
    <property type="entry name" value="Znf_CCCH_sf"/>
</dbReference>
<evidence type="ECO:0000256" key="6">
    <source>
        <dbReference type="SAM" id="MobiDB-lite"/>
    </source>
</evidence>
<keyword evidence="3 5" id="KW-0863">Zinc-finger</keyword>
<feature type="zinc finger region" description="C3H1-type" evidence="5">
    <location>
        <begin position="193"/>
        <end position="221"/>
    </location>
</feature>
<feature type="region of interest" description="Disordered" evidence="6">
    <location>
        <begin position="218"/>
        <end position="313"/>
    </location>
</feature>
<proteinExistence type="predicted"/>
<feature type="domain" description="C3H1-type" evidence="7">
    <location>
        <begin position="193"/>
        <end position="221"/>
    </location>
</feature>
<dbReference type="PROSITE" id="PS51363">
    <property type="entry name" value="W2"/>
    <property type="match status" value="1"/>
</dbReference>
<dbReference type="PANTHER" id="PTHR12547:SF18">
    <property type="entry name" value="PROTEIN TIS11"/>
    <property type="match status" value="1"/>
</dbReference>
<feature type="zinc finger region" description="C3H1-type" evidence="5">
    <location>
        <begin position="137"/>
        <end position="165"/>
    </location>
</feature>
<keyword evidence="4 5" id="KW-0862">Zinc</keyword>
<evidence type="ECO:0000259" key="7">
    <source>
        <dbReference type="PROSITE" id="PS50103"/>
    </source>
</evidence>
<keyword evidence="1 5" id="KW-0479">Metal-binding</keyword>
<dbReference type="Gene3D" id="1.25.40.180">
    <property type="match status" value="1"/>
</dbReference>
<dbReference type="EMBL" id="JADGJD010000137">
    <property type="protein sequence ID" value="KAJ3054445.1"/>
    <property type="molecule type" value="Genomic_DNA"/>
</dbReference>
<keyword evidence="2" id="KW-0677">Repeat</keyword>
<feature type="compositionally biased region" description="Basic and acidic residues" evidence="6">
    <location>
        <begin position="97"/>
        <end position="111"/>
    </location>
</feature>
<feature type="compositionally biased region" description="Low complexity" evidence="6">
    <location>
        <begin position="300"/>
        <end position="309"/>
    </location>
</feature>
<dbReference type="InterPro" id="IPR000571">
    <property type="entry name" value="Znf_CCCH"/>
</dbReference>
<sequence>MPESYPVDLELACEKVVYKGMQDVLKQAAAYIEEKRSRSLHLPPSNHGRTSSGERVDRHASRSPGIDDSTRRTGSPARSRNDNGRGMVLGPNGSKSWRSDRAAGAKPGWEDDMRAALPRGQIDKGSNSNQSNSENALYKTRLCERFETEGFCPYGNRCTFAHGTVELRIRPTFGGNSGGNGEVEKRDGPENPLYKTRLCERFMREGFCQYGPRCNFAHSPTELRDRPNHGKDSDGELPEHRPREPLVRRSTEHSREASPQRRPPRTESPPVEVREVKNERDLPPATKPVATPPPAPAPAQAPTQAPVPVRARTNESVSFKDLLRPEAANYDKAWVRSVQVSDDEREKLVSKKKDTTSVQQAQEEKYVAEVQQKLTETTDMAIRIREITRLEFKHDWSKQQLFSALVPAYFKEEYSENVLKENLKVFKEFVRNVQDQSMFLRSFEKTAARYPKIMAKAQVIIRDFYANDIVEEEQVLQWASEELKDGELKKRIKAFIDWLETAEEEDE</sequence>
<name>A0AAD5SFY4_9FUNG</name>
<dbReference type="FunFam" id="4.10.1000.10:FF:000003">
    <property type="entry name" value="Zinc finger CCCH domain-containing protein"/>
    <property type="match status" value="2"/>
</dbReference>
<evidence type="ECO:0000313" key="9">
    <source>
        <dbReference type="EMBL" id="KAJ3054445.1"/>
    </source>
</evidence>
<feature type="compositionally biased region" description="Pro residues" evidence="6">
    <location>
        <begin position="290"/>
        <end position="299"/>
    </location>
</feature>
<keyword evidence="10" id="KW-1185">Reference proteome</keyword>
<evidence type="ECO:0000256" key="1">
    <source>
        <dbReference type="ARBA" id="ARBA00022723"/>
    </source>
</evidence>
<dbReference type="Gene3D" id="4.10.1000.10">
    <property type="entry name" value="Zinc finger, CCCH-type"/>
    <property type="match status" value="2"/>
</dbReference>
<dbReference type="SMART" id="SM00515">
    <property type="entry name" value="eIF5C"/>
    <property type="match status" value="1"/>
</dbReference>
<evidence type="ECO:0000256" key="5">
    <source>
        <dbReference type="PROSITE-ProRule" id="PRU00723"/>
    </source>
</evidence>
<accession>A0AAD5SFY4</accession>
<organism evidence="9 10">
    <name type="scientific">Rhizophlyctis rosea</name>
    <dbReference type="NCBI Taxonomy" id="64517"/>
    <lineage>
        <taxon>Eukaryota</taxon>
        <taxon>Fungi</taxon>
        <taxon>Fungi incertae sedis</taxon>
        <taxon>Chytridiomycota</taxon>
        <taxon>Chytridiomycota incertae sedis</taxon>
        <taxon>Chytridiomycetes</taxon>
        <taxon>Rhizophlyctidales</taxon>
        <taxon>Rhizophlyctidaceae</taxon>
        <taxon>Rhizophlyctis</taxon>
    </lineage>
</organism>
<feature type="region of interest" description="Disordered" evidence="6">
    <location>
        <begin position="172"/>
        <end position="191"/>
    </location>
</feature>
<dbReference type="InterPro" id="IPR045877">
    <property type="entry name" value="ZFP36-like"/>
</dbReference>
<evidence type="ECO:0000259" key="8">
    <source>
        <dbReference type="PROSITE" id="PS51363"/>
    </source>
</evidence>
<feature type="domain" description="C3H1-type" evidence="7">
    <location>
        <begin position="137"/>
        <end position="165"/>
    </location>
</feature>
<dbReference type="GO" id="GO:0003729">
    <property type="term" value="F:mRNA binding"/>
    <property type="evidence" value="ECO:0007669"/>
    <property type="project" value="InterPro"/>
</dbReference>
<feature type="compositionally biased region" description="Basic and acidic residues" evidence="6">
    <location>
        <begin position="272"/>
        <end position="282"/>
    </location>
</feature>
<gene>
    <name evidence="9" type="ORF">HK097_001786</name>
</gene>
<dbReference type="GO" id="GO:0051252">
    <property type="term" value="P:regulation of RNA metabolic process"/>
    <property type="evidence" value="ECO:0007669"/>
    <property type="project" value="UniProtKB-ARBA"/>
</dbReference>
<comment type="caution">
    <text evidence="9">The sequence shown here is derived from an EMBL/GenBank/DDBJ whole genome shotgun (WGS) entry which is preliminary data.</text>
</comment>
<reference evidence="9" key="1">
    <citation type="submission" date="2020-05" db="EMBL/GenBank/DDBJ databases">
        <title>Phylogenomic resolution of chytrid fungi.</title>
        <authorList>
            <person name="Stajich J.E."/>
            <person name="Amses K."/>
            <person name="Simmons R."/>
            <person name="Seto K."/>
            <person name="Myers J."/>
            <person name="Bonds A."/>
            <person name="Quandt C.A."/>
            <person name="Barry K."/>
            <person name="Liu P."/>
            <person name="Grigoriev I."/>
            <person name="Longcore J.E."/>
            <person name="James T.Y."/>
        </authorList>
    </citation>
    <scope>NUCLEOTIDE SEQUENCE</scope>
    <source>
        <strain evidence="9">JEL0318</strain>
    </source>
</reference>
<feature type="domain" description="W2" evidence="8">
    <location>
        <begin position="351"/>
        <end position="507"/>
    </location>
</feature>
<dbReference type="AlphaFoldDB" id="A0AAD5SFY4"/>